<accession>A0A3D8PMQ0</accession>
<dbReference type="Proteomes" id="UP000257143">
    <property type="component" value="Unassembled WGS sequence"/>
</dbReference>
<evidence type="ECO:0000313" key="1">
    <source>
        <dbReference type="EMBL" id="RDW16508.1"/>
    </source>
</evidence>
<dbReference type="SUPFAM" id="SSF52540">
    <property type="entry name" value="P-loop containing nucleoside triphosphate hydrolases"/>
    <property type="match status" value="1"/>
</dbReference>
<keyword evidence="2" id="KW-1185">Reference proteome</keyword>
<evidence type="ECO:0000313" key="2">
    <source>
        <dbReference type="Proteomes" id="UP000257143"/>
    </source>
</evidence>
<gene>
    <name evidence="1" type="ORF">CWR48_15795</name>
</gene>
<sequence length="742" mass="84983">MDVVMQGSTIKIRFPNLIQPLKDFPTIYKPKPKLEAKVNGKRVPLKLIQNKQIKQSPYKTFQIVPHSNVKNDRIEQFSDILADSYAELFERFASGKISDPDRVFFETSITKDSFQTFITTNDALYDTIKQQAQVTWKNVTLQEKKRKEQLKANDCLAYDYKLKYPFFLSLKTDKTMQQIPLEEILEISRFMQGLDQVFIQFGIQSAEEHWYKDAEKEREEFERKPSKRWTKKEFHKSTEMKTSHLGFDFTLRFIVQSQDERRKRRIARGLNLALKQLNQDNELKEKMIKPHRMGKFILKVTSRHISVPFIFGRRQIITPPEIKHFIKLPQRTLQDEYPIIETVTGKEIDIPDIIKKGGISLGEVTFKGKKQPIYMPINNWDELCLPRTAIGGMGSGKTTFGANWIVESVNNGFGALAIDPAKGEIGNEVAAALPGNKVERIKLGSDPISLDWCEVKHSSRAKNRLANTIIGFFNTTTDEAGAQTSRYIRAAVIAMQTGKLSEIIRIFEDEEYRKNVIESMKDGIHKMTMADFDGMSAGKKAQILAPILNRLDTIIGDEYLAECMESDQSIDMVELMGQRKAFIIDVPKSELGPEAVDIIVNLLSTKIDLAMTLRKESNQFPFFIVFDEPHQFLKSARTWKSAAVESRKWRVGYVWMFHSWEQIPRNLAEIIKSAGPHYHLYSSSKKTFSDLKEEIAPFTVEDGLKLKKFHSINIIRAGEEGLIKPVVAKMCPPPSEKIAPAS</sequence>
<dbReference type="AlphaFoldDB" id="A0A3D8PMQ0"/>
<dbReference type="EMBL" id="PIOC01000024">
    <property type="protein sequence ID" value="RDW16508.1"/>
    <property type="molecule type" value="Genomic_DNA"/>
</dbReference>
<protein>
    <recommendedName>
        <fullName evidence="3">ATP-binding protein</fullName>
    </recommendedName>
</protein>
<evidence type="ECO:0008006" key="3">
    <source>
        <dbReference type="Google" id="ProtNLM"/>
    </source>
</evidence>
<comment type="caution">
    <text evidence="1">The sequence shown here is derived from an EMBL/GenBank/DDBJ whole genome shotgun (WGS) entry which is preliminary data.</text>
</comment>
<proteinExistence type="predicted"/>
<name>A0A3D8PMQ0_9BACI</name>
<dbReference type="InterPro" id="IPR027417">
    <property type="entry name" value="P-loop_NTPase"/>
</dbReference>
<organism evidence="1 2">
    <name type="scientific">Oceanobacillus arenosus</name>
    <dbReference type="NCBI Taxonomy" id="1229153"/>
    <lineage>
        <taxon>Bacteria</taxon>
        <taxon>Bacillati</taxon>
        <taxon>Bacillota</taxon>
        <taxon>Bacilli</taxon>
        <taxon>Bacillales</taxon>
        <taxon>Bacillaceae</taxon>
        <taxon>Oceanobacillus</taxon>
    </lineage>
</organism>
<reference evidence="2" key="1">
    <citation type="submission" date="2017-11" db="EMBL/GenBank/DDBJ databases">
        <authorList>
            <person name="Zhu W."/>
        </authorList>
    </citation>
    <scope>NUCLEOTIDE SEQUENCE [LARGE SCALE GENOMIC DNA]</scope>
    <source>
        <strain evidence="2">CAU 1183</strain>
    </source>
</reference>